<sequence>MILMLREVENESLEQAQLQNEQLTPKYEFAANQLLAEQTQLQSQRRTMEFESIFTQPFVQALGRTDRGIDYAGSCDCDAGCFNCNCNCVIVCT</sequence>
<reference evidence="1 2" key="1">
    <citation type="journal article" date="2015" name="Nature">
        <title>rRNA introns, odd ribosomes, and small enigmatic genomes across a large radiation of phyla.</title>
        <authorList>
            <person name="Brown C.T."/>
            <person name="Hug L.A."/>
            <person name="Thomas B.C."/>
            <person name="Sharon I."/>
            <person name="Castelle C.J."/>
            <person name="Singh A."/>
            <person name="Wilkins M.J."/>
            <person name="Williams K.H."/>
            <person name="Banfield J.F."/>
        </authorList>
    </citation>
    <scope>NUCLEOTIDE SEQUENCE [LARGE SCALE GENOMIC DNA]</scope>
</reference>
<evidence type="ECO:0000313" key="2">
    <source>
        <dbReference type="Proteomes" id="UP000034601"/>
    </source>
</evidence>
<dbReference type="EMBL" id="LCAB01000007">
    <property type="protein sequence ID" value="KKR83172.1"/>
    <property type="molecule type" value="Genomic_DNA"/>
</dbReference>
<name>A0A0G0X6C2_9BACT</name>
<gene>
    <name evidence="1" type="ORF">UU29_C0007G0042</name>
</gene>
<evidence type="ECO:0000313" key="1">
    <source>
        <dbReference type="EMBL" id="KKR83172.1"/>
    </source>
</evidence>
<proteinExistence type="predicted"/>
<organism evidence="1 2">
    <name type="scientific">Candidatus Daviesbacteria bacterium GW2011_GWA2_40_9</name>
    <dbReference type="NCBI Taxonomy" id="1618424"/>
    <lineage>
        <taxon>Bacteria</taxon>
        <taxon>Candidatus Daviesiibacteriota</taxon>
    </lineage>
</organism>
<protein>
    <submittedName>
        <fullName evidence="1">Uncharacterized protein</fullName>
    </submittedName>
</protein>
<comment type="caution">
    <text evidence="1">The sequence shown here is derived from an EMBL/GenBank/DDBJ whole genome shotgun (WGS) entry which is preliminary data.</text>
</comment>
<dbReference type="Proteomes" id="UP000034601">
    <property type="component" value="Unassembled WGS sequence"/>
</dbReference>
<dbReference type="AlphaFoldDB" id="A0A0G0X6C2"/>
<accession>A0A0G0X6C2</accession>